<organism evidence="3 4">
    <name type="scientific">Klebsormidium nitens</name>
    <name type="common">Green alga</name>
    <name type="synonym">Ulothrix nitens</name>
    <dbReference type="NCBI Taxonomy" id="105231"/>
    <lineage>
        <taxon>Eukaryota</taxon>
        <taxon>Viridiplantae</taxon>
        <taxon>Streptophyta</taxon>
        <taxon>Klebsormidiophyceae</taxon>
        <taxon>Klebsormidiales</taxon>
        <taxon>Klebsormidiaceae</taxon>
        <taxon>Klebsormidium</taxon>
    </lineage>
</organism>
<feature type="compositionally biased region" description="Polar residues" evidence="1">
    <location>
        <begin position="36"/>
        <end position="51"/>
    </location>
</feature>
<dbReference type="EMBL" id="DF237587">
    <property type="protein sequence ID" value="GAQ90433.1"/>
    <property type="molecule type" value="Genomic_DNA"/>
</dbReference>
<keyword evidence="4" id="KW-1185">Reference proteome</keyword>
<dbReference type="InterPro" id="IPR058570">
    <property type="entry name" value="HROB_OB"/>
</dbReference>
<dbReference type="Pfam" id="PF15072">
    <property type="entry name" value="HROB"/>
    <property type="match status" value="1"/>
</dbReference>
<evidence type="ECO:0000313" key="3">
    <source>
        <dbReference type="EMBL" id="GAQ90433.1"/>
    </source>
</evidence>
<accession>A0A1Y1IIA3</accession>
<protein>
    <recommendedName>
        <fullName evidence="2">Homologous recombination OB-fold protein OB-fold domain-containing protein</fullName>
    </recommendedName>
</protein>
<dbReference type="STRING" id="105231.A0A1Y1IIA3"/>
<dbReference type="PANTHER" id="PTHR14523:SF1">
    <property type="entry name" value="HOMOLOGOUS RECOMBINATION OB-FOLD PROTEIN"/>
    <property type="match status" value="1"/>
</dbReference>
<dbReference type="PANTHER" id="PTHR14523">
    <property type="entry name" value="UNCHARACTERIZED PROTEIN C17ORF53 HOMOLOG"/>
    <property type="match status" value="1"/>
</dbReference>
<feature type="region of interest" description="Disordered" evidence="1">
    <location>
        <begin position="1"/>
        <end position="51"/>
    </location>
</feature>
<evidence type="ECO:0000259" key="2">
    <source>
        <dbReference type="Pfam" id="PF15072"/>
    </source>
</evidence>
<dbReference type="AlphaFoldDB" id="A0A1Y1IIA3"/>
<proteinExistence type="predicted"/>
<dbReference type="InterPro" id="IPR028045">
    <property type="entry name" value="HROB"/>
</dbReference>
<name>A0A1Y1IIA3_KLENI</name>
<feature type="region of interest" description="Disordered" evidence="1">
    <location>
        <begin position="190"/>
        <end position="259"/>
    </location>
</feature>
<feature type="region of interest" description="Disordered" evidence="1">
    <location>
        <begin position="384"/>
        <end position="410"/>
    </location>
</feature>
<reference evidence="3 4" key="1">
    <citation type="journal article" date="2014" name="Nat. Commun.">
        <title>Klebsormidium flaccidum genome reveals primary factors for plant terrestrial adaptation.</title>
        <authorList>
            <person name="Hori K."/>
            <person name="Maruyama F."/>
            <person name="Fujisawa T."/>
            <person name="Togashi T."/>
            <person name="Yamamoto N."/>
            <person name="Seo M."/>
            <person name="Sato S."/>
            <person name="Yamada T."/>
            <person name="Mori H."/>
            <person name="Tajima N."/>
            <person name="Moriyama T."/>
            <person name="Ikeuchi M."/>
            <person name="Watanabe M."/>
            <person name="Wada H."/>
            <person name="Kobayashi K."/>
            <person name="Saito M."/>
            <person name="Masuda T."/>
            <person name="Sasaki-Sekimoto Y."/>
            <person name="Mashiguchi K."/>
            <person name="Awai K."/>
            <person name="Shimojima M."/>
            <person name="Masuda S."/>
            <person name="Iwai M."/>
            <person name="Nobusawa T."/>
            <person name="Narise T."/>
            <person name="Kondo S."/>
            <person name="Saito H."/>
            <person name="Sato R."/>
            <person name="Murakawa M."/>
            <person name="Ihara Y."/>
            <person name="Oshima-Yamada Y."/>
            <person name="Ohtaka K."/>
            <person name="Satoh M."/>
            <person name="Sonobe K."/>
            <person name="Ishii M."/>
            <person name="Ohtani R."/>
            <person name="Kanamori-Sato M."/>
            <person name="Honoki R."/>
            <person name="Miyazaki D."/>
            <person name="Mochizuki H."/>
            <person name="Umetsu J."/>
            <person name="Higashi K."/>
            <person name="Shibata D."/>
            <person name="Kamiya Y."/>
            <person name="Sato N."/>
            <person name="Nakamura Y."/>
            <person name="Tabata S."/>
            <person name="Ida S."/>
            <person name="Kurokawa K."/>
            <person name="Ohta H."/>
        </authorList>
    </citation>
    <scope>NUCLEOTIDE SEQUENCE [LARGE SCALE GENOMIC DNA]</scope>
    <source>
        <strain evidence="3 4">NIES-2285</strain>
    </source>
</reference>
<feature type="region of interest" description="Disordered" evidence="1">
    <location>
        <begin position="424"/>
        <end position="450"/>
    </location>
</feature>
<dbReference type="GO" id="GO:0000725">
    <property type="term" value="P:recombinational repair"/>
    <property type="evidence" value="ECO:0007669"/>
    <property type="project" value="InterPro"/>
</dbReference>
<feature type="compositionally biased region" description="Polar residues" evidence="1">
    <location>
        <begin position="242"/>
        <end position="251"/>
    </location>
</feature>
<gene>
    <name evidence="3" type="ORF">KFL_006380070</name>
</gene>
<feature type="region of interest" description="Disordered" evidence="1">
    <location>
        <begin position="287"/>
        <end position="359"/>
    </location>
</feature>
<dbReference type="Proteomes" id="UP000054558">
    <property type="component" value="Unassembled WGS sequence"/>
</dbReference>
<sequence>MSAPAKGPPPSEGVLCHRPPVIPGPAGAVQRALAQGRSSAEAQGLKASTSKQAPLSLDALPDEDFSKGPWLAALDFIQREGARTGALQVTRLRELRKGATSKRIGHLVVMVKSMSPTGEGDMFAIVKDPSGTLEGTLHRKLLADAQLGPITTGTVLVLQQVALFRPVPRTCYLNIVSSNVLKIFPTKTPRPVSGGSLRASPDPALAEPSWGNFDLPTNSNSLKSLPRSRETASAAGEDLPRNATNVYNCETPQRDSSLRTSADFARMKIGDVAGLSTRLEDLLPELPSQRTGSASGAIGSDGNPDTPGPPSATPSELDNLPWGGGDQTARSSRPSVALPGATPRQNANRGTHPAAANGGVPAGVAMTRLNLSGNVALSVELPSGETVRTGPSQGSGPGQGVENSKRGREALSVDIQQLLAGLDEEDWFMPGEDALPPNKKSRELEESLPF</sequence>
<evidence type="ECO:0000256" key="1">
    <source>
        <dbReference type="SAM" id="MobiDB-lite"/>
    </source>
</evidence>
<feature type="domain" description="Homologous recombination OB-fold protein OB-fold" evidence="2">
    <location>
        <begin position="102"/>
        <end position="186"/>
    </location>
</feature>
<evidence type="ECO:0000313" key="4">
    <source>
        <dbReference type="Proteomes" id="UP000054558"/>
    </source>
</evidence>
<feature type="compositionally biased region" description="Pro residues" evidence="1">
    <location>
        <begin position="1"/>
        <end position="11"/>
    </location>
</feature>
<dbReference type="OrthoDB" id="1373498at2759"/>
<feature type="compositionally biased region" description="Basic and acidic residues" evidence="1">
    <location>
        <begin position="440"/>
        <end position="450"/>
    </location>
</feature>